<organism evidence="2 3">
    <name type="scientific">Anaerobutyricum soehngenii</name>
    <dbReference type="NCBI Taxonomy" id="105843"/>
    <lineage>
        <taxon>Bacteria</taxon>
        <taxon>Bacillati</taxon>
        <taxon>Bacillota</taxon>
        <taxon>Clostridia</taxon>
        <taxon>Lachnospirales</taxon>
        <taxon>Lachnospiraceae</taxon>
        <taxon>Anaerobutyricum</taxon>
    </lineage>
</organism>
<keyword evidence="3" id="KW-1185">Reference proteome</keyword>
<gene>
    <name evidence="2" type="ORF">JYQ75_14415</name>
</gene>
<dbReference type="CDD" id="cd00093">
    <property type="entry name" value="HTH_XRE"/>
    <property type="match status" value="1"/>
</dbReference>
<evidence type="ECO:0000259" key="1">
    <source>
        <dbReference type="PROSITE" id="PS50943"/>
    </source>
</evidence>
<dbReference type="Proteomes" id="UP001315001">
    <property type="component" value="Unassembled WGS sequence"/>
</dbReference>
<protein>
    <submittedName>
        <fullName evidence="2">Helix-turn-helix transcriptional regulator</fullName>
    </submittedName>
</protein>
<reference evidence="2 3" key="1">
    <citation type="submission" date="2021-02" db="EMBL/GenBank/DDBJ databases">
        <title>Lactate utilizing bacteria of the human gut.</title>
        <authorList>
            <person name="Sheridan P.O."/>
        </authorList>
    </citation>
    <scope>NUCLEOTIDE SEQUENCE [LARGE SCALE GENOMIC DNA]</scope>
    <source>
        <strain evidence="2 3">HTF-83D</strain>
    </source>
</reference>
<evidence type="ECO:0000313" key="2">
    <source>
        <dbReference type="EMBL" id="MBP0058552.1"/>
    </source>
</evidence>
<dbReference type="Gene3D" id="1.10.260.40">
    <property type="entry name" value="lambda repressor-like DNA-binding domains"/>
    <property type="match status" value="1"/>
</dbReference>
<dbReference type="RefSeq" id="WP_209294117.1">
    <property type="nucleotide sequence ID" value="NZ_JAFIQO010000237.1"/>
</dbReference>
<proteinExistence type="predicted"/>
<dbReference type="Pfam" id="PF01381">
    <property type="entry name" value="HTH_3"/>
    <property type="match status" value="1"/>
</dbReference>
<accession>A0ABS3ZNT3</accession>
<dbReference type="PROSITE" id="PS50943">
    <property type="entry name" value="HTH_CROC1"/>
    <property type="match status" value="1"/>
</dbReference>
<dbReference type="InterPro" id="IPR001387">
    <property type="entry name" value="Cro/C1-type_HTH"/>
</dbReference>
<feature type="domain" description="HTH cro/C1-type" evidence="1">
    <location>
        <begin position="13"/>
        <end position="67"/>
    </location>
</feature>
<evidence type="ECO:0000313" key="3">
    <source>
        <dbReference type="Proteomes" id="UP001315001"/>
    </source>
</evidence>
<dbReference type="SMART" id="SM00530">
    <property type="entry name" value="HTH_XRE"/>
    <property type="match status" value="1"/>
</dbReference>
<comment type="caution">
    <text evidence="2">The sequence shown here is derived from an EMBL/GenBank/DDBJ whole genome shotgun (WGS) entry which is preliminary data.</text>
</comment>
<dbReference type="SUPFAM" id="SSF47413">
    <property type="entry name" value="lambda repressor-like DNA-binding domains"/>
    <property type="match status" value="1"/>
</dbReference>
<dbReference type="EMBL" id="JAFIQO010000237">
    <property type="protein sequence ID" value="MBP0058552.1"/>
    <property type="molecule type" value="Genomic_DNA"/>
</dbReference>
<name>A0ABS3ZNT3_9FIRM</name>
<dbReference type="InterPro" id="IPR010982">
    <property type="entry name" value="Lambda_DNA-bd_dom_sf"/>
</dbReference>
<sequence length="120" mass="13828">MQHALYKDIGIRIAKLRKEQKLTQLQLSEALDISVKHMSETERGIVCLSLEKLVLLCDILSTNMDYLIRGIESDVSVETKVPSYIIELFNSANQPFAKLLSEFFLAFFKIIAFTRKNKKF</sequence>